<proteinExistence type="predicted"/>
<dbReference type="AlphaFoldDB" id="A0A2U8DZ28"/>
<sequence>MKKYYKNMDIVRGLGIFLVVLGHSFPDDKFNNNSFYEYIYKFIYSFHMPLFFIISGFFAYKIYNILDLSQYKKFILNKARRLMVPYFAVSLLAIPIKLYMNIYAARPMDPKNLILDLIIYPAGNGTINHTGTPIQYFWFIYTLFFLFAAAPLLTKIPIKFALLITFILNIVTPKGMYVFYIWGVIHYLFYFYIGLYFKVIYDKYVEFKYKKPLILFTLILLIIINLQQAPAKYYALYSLSTALIGSVLFINISYIIVNNKIGELFKAIGNYSYDIYLFSWFFQTGARVVLFQMLKLDYTLVTVIMIFVGFLPIILSNLILKKIPILDKILLGNTRI</sequence>
<feature type="transmembrane region" description="Helical" evidence="1">
    <location>
        <begin position="300"/>
        <end position="320"/>
    </location>
</feature>
<dbReference type="OrthoDB" id="6623990at2"/>
<feature type="transmembrane region" description="Helical" evidence="1">
    <location>
        <begin position="235"/>
        <end position="254"/>
    </location>
</feature>
<dbReference type="Pfam" id="PF01757">
    <property type="entry name" value="Acyl_transf_3"/>
    <property type="match status" value="1"/>
</dbReference>
<evidence type="ECO:0000259" key="2">
    <source>
        <dbReference type="Pfam" id="PF01757"/>
    </source>
</evidence>
<protein>
    <submittedName>
        <fullName evidence="3">Acyltransferase</fullName>
    </submittedName>
</protein>
<gene>
    <name evidence="3" type="ORF">B9W14_20945</name>
</gene>
<feature type="transmembrane region" description="Helical" evidence="1">
    <location>
        <begin position="184"/>
        <end position="201"/>
    </location>
</feature>
<keyword evidence="3" id="KW-0808">Transferase</keyword>
<dbReference type="Proteomes" id="UP000244910">
    <property type="component" value="Chromosome"/>
</dbReference>
<organism evidence="3 4">
    <name type="scientific">Clostridium drakei</name>
    <dbReference type="NCBI Taxonomy" id="332101"/>
    <lineage>
        <taxon>Bacteria</taxon>
        <taxon>Bacillati</taxon>
        <taxon>Bacillota</taxon>
        <taxon>Clostridia</taxon>
        <taxon>Eubacteriales</taxon>
        <taxon>Clostridiaceae</taxon>
        <taxon>Clostridium</taxon>
    </lineage>
</organism>
<dbReference type="RefSeq" id="WP_029163629.1">
    <property type="nucleotide sequence ID" value="NZ_CP020953.1"/>
</dbReference>
<keyword evidence="1" id="KW-1133">Transmembrane helix</keyword>
<dbReference type="InterPro" id="IPR052734">
    <property type="entry name" value="Nod_factor_acetyltransferase"/>
</dbReference>
<keyword evidence="4" id="KW-1185">Reference proteome</keyword>
<dbReference type="GO" id="GO:0016747">
    <property type="term" value="F:acyltransferase activity, transferring groups other than amino-acyl groups"/>
    <property type="evidence" value="ECO:0007669"/>
    <property type="project" value="InterPro"/>
</dbReference>
<evidence type="ECO:0000256" key="1">
    <source>
        <dbReference type="SAM" id="Phobius"/>
    </source>
</evidence>
<feature type="domain" description="Acyltransferase 3" evidence="2">
    <location>
        <begin position="6"/>
        <end position="311"/>
    </location>
</feature>
<accession>A0A2U8DZ28</accession>
<keyword evidence="1" id="KW-0812">Transmembrane</keyword>
<dbReference type="InterPro" id="IPR002656">
    <property type="entry name" value="Acyl_transf_3_dom"/>
</dbReference>
<dbReference type="KEGG" id="cdrk:B9W14_20945"/>
<feature type="transmembrane region" description="Helical" evidence="1">
    <location>
        <begin position="213"/>
        <end position="229"/>
    </location>
</feature>
<keyword evidence="1" id="KW-0472">Membrane</keyword>
<reference evidence="4" key="1">
    <citation type="submission" date="2017-04" db="EMBL/GenBank/DDBJ databases">
        <authorList>
            <person name="Song Y."/>
            <person name="Cho B.-K."/>
        </authorList>
    </citation>
    <scope>NUCLEOTIDE SEQUENCE [LARGE SCALE GENOMIC DNA]</scope>
    <source>
        <strain evidence="4">SL1</strain>
    </source>
</reference>
<feature type="transmembrane region" description="Helical" evidence="1">
    <location>
        <begin position="136"/>
        <end position="153"/>
    </location>
</feature>
<name>A0A2U8DZ28_9CLOT</name>
<dbReference type="PANTHER" id="PTHR37312:SF1">
    <property type="entry name" value="MEMBRANE-BOUND ACYLTRANSFERASE YKRP-RELATED"/>
    <property type="match status" value="1"/>
</dbReference>
<evidence type="ECO:0000313" key="3">
    <source>
        <dbReference type="EMBL" id="AWI07831.1"/>
    </source>
</evidence>
<feature type="transmembrane region" description="Helical" evidence="1">
    <location>
        <begin position="84"/>
        <end position="105"/>
    </location>
</feature>
<evidence type="ECO:0000313" key="4">
    <source>
        <dbReference type="Proteomes" id="UP000244910"/>
    </source>
</evidence>
<keyword evidence="3" id="KW-0012">Acyltransferase</keyword>
<dbReference type="EMBL" id="CP020953">
    <property type="protein sequence ID" value="AWI07831.1"/>
    <property type="molecule type" value="Genomic_DNA"/>
</dbReference>
<dbReference type="PANTHER" id="PTHR37312">
    <property type="entry name" value="MEMBRANE-BOUND ACYLTRANSFERASE YKRP-RELATED"/>
    <property type="match status" value="1"/>
</dbReference>
<feature type="transmembrane region" description="Helical" evidence="1">
    <location>
        <begin position="42"/>
        <end position="63"/>
    </location>
</feature>